<protein>
    <submittedName>
        <fullName evidence="1">Uncharacterized protein</fullName>
    </submittedName>
</protein>
<proteinExistence type="predicted"/>
<reference evidence="1 2" key="1">
    <citation type="submission" date="2023-11" db="EMBL/GenBank/DDBJ databases">
        <title>Halocaridina rubra genome assembly.</title>
        <authorList>
            <person name="Smith C."/>
        </authorList>
    </citation>
    <scope>NUCLEOTIDE SEQUENCE [LARGE SCALE GENOMIC DNA]</scope>
    <source>
        <strain evidence="1">EP-1</strain>
        <tissue evidence="1">Whole</tissue>
    </source>
</reference>
<evidence type="ECO:0000313" key="2">
    <source>
        <dbReference type="Proteomes" id="UP001381693"/>
    </source>
</evidence>
<feature type="non-terminal residue" evidence="1">
    <location>
        <position position="67"/>
    </location>
</feature>
<dbReference type="Proteomes" id="UP001381693">
    <property type="component" value="Unassembled WGS sequence"/>
</dbReference>
<comment type="caution">
    <text evidence="1">The sequence shown here is derived from an EMBL/GenBank/DDBJ whole genome shotgun (WGS) entry which is preliminary data.</text>
</comment>
<dbReference type="AlphaFoldDB" id="A0AAN8X5N1"/>
<name>A0AAN8X5N1_HALRR</name>
<sequence>MLLIHGYLMSAFIGYTSRSSTCQLFQPSIHKCHCTPYPASRYLRNIHWYRHSAKNYKSITNCHTTQS</sequence>
<dbReference type="EMBL" id="JAXCGZ010009487">
    <property type="protein sequence ID" value="KAK7077027.1"/>
    <property type="molecule type" value="Genomic_DNA"/>
</dbReference>
<evidence type="ECO:0000313" key="1">
    <source>
        <dbReference type="EMBL" id="KAK7077027.1"/>
    </source>
</evidence>
<organism evidence="1 2">
    <name type="scientific">Halocaridina rubra</name>
    <name type="common">Hawaiian red shrimp</name>
    <dbReference type="NCBI Taxonomy" id="373956"/>
    <lineage>
        <taxon>Eukaryota</taxon>
        <taxon>Metazoa</taxon>
        <taxon>Ecdysozoa</taxon>
        <taxon>Arthropoda</taxon>
        <taxon>Crustacea</taxon>
        <taxon>Multicrustacea</taxon>
        <taxon>Malacostraca</taxon>
        <taxon>Eumalacostraca</taxon>
        <taxon>Eucarida</taxon>
        <taxon>Decapoda</taxon>
        <taxon>Pleocyemata</taxon>
        <taxon>Caridea</taxon>
        <taxon>Atyoidea</taxon>
        <taxon>Atyidae</taxon>
        <taxon>Halocaridina</taxon>
    </lineage>
</organism>
<accession>A0AAN8X5N1</accession>
<keyword evidence="2" id="KW-1185">Reference proteome</keyword>
<gene>
    <name evidence="1" type="ORF">SK128_002229</name>
</gene>